<dbReference type="RefSeq" id="WP_343798923.1">
    <property type="nucleotide sequence ID" value="NZ_BAAAGF010000004.1"/>
</dbReference>
<comment type="caution">
    <text evidence="1">The sequence shown here is derived from an EMBL/GenBank/DDBJ whole genome shotgun (WGS) entry which is preliminary data.</text>
</comment>
<evidence type="ECO:0000313" key="1">
    <source>
        <dbReference type="EMBL" id="GAA0747982.1"/>
    </source>
</evidence>
<gene>
    <name evidence="1" type="ORF">GCM10009431_25960</name>
</gene>
<evidence type="ECO:0008006" key="3">
    <source>
        <dbReference type="Google" id="ProtNLM"/>
    </source>
</evidence>
<keyword evidence="2" id="KW-1185">Reference proteome</keyword>
<proteinExistence type="predicted"/>
<evidence type="ECO:0000313" key="2">
    <source>
        <dbReference type="Proteomes" id="UP001500736"/>
    </source>
</evidence>
<protein>
    <recommendedName>
        <fullName evidence="3">Rhamnosyltransferase</fullName>
    </recommendedName>
</protein>
<dbReference type="Proteomes" id="UP001500736">
    <property type="component" value="Unassembled WGS sequence"/>
</dbReference>
<name>A0ABN1JWE3_9FLAO</name>
<accession>A0ABN1JWE3</accession>
<reference evidence="1 2" key="1">
    <citation type="journal article" date="2019" name="Int. J. Syst. Evol. Microbiol.">
        <title>The Global Catalogue of Microorganisms (GCM) 10K type strain sequencing project: providing services to taxonomists for standard genome sequencing and annotation.</title>
        <authorList>
            <consortium name="The Broad Institute Genomics Platform"/>
            <consortium name="The Broad Institute Genome Sequencing Center for Infectious Disease"/>
            <person name="Wu L."/>
            <person name="Ma J."/>
        </authorList>
    </citation>
    <scope>NUCLEOTIDE SEQUENCE [LARGE SCALE GENOMIC DNA]</scope>
    <source>
        <strain evidence="1 2">JCM 15976</strain>
    </source>
</reference>
<organism evidence="1 2">
    <name type="scientific">Gaetbulibacter jejuensis</name>
    <dbReference type="NCBI Taxonomy" id="584607"/>
    <lineage>
        <taxon>Bacteria</taxon>
        <taxon>Pseudomonadati</taxon>
        <taxon>Bacteroidota</taxon>
        <taxon>Flavobacteriia</taxon>
        <taxon>Flavobacteriales</taxon>
        <taxon>Flavobacteriaceae</taxon>
        <taxon>Gaetbulibacter</taxon>
    </lineage>
</organism>
<dbReference type="Pfam" id="PF11316">
    <property type="entry name" value="Rhamno_transf"/>
    <property type="match status" value="1"/>
</dbReference>
<dbReference type="EMBL" id="BAAAGF010000004">
    <property type="protein sequence ID" value="GAA0747982.1"/>
    <property type="molecule type" value="Genomic_DNA"/>
</dbReference>
<dbReference type="InterPro" id="IPR021466">
    <property type="entry name" value="Put_rhamnosyl_transferase"/>
</dbReference>
<sequence length="272" mass="31957">MFKHFIITRFNLRLKEWSVTKHGDDVLSETWLANRFQLFETYCLPSVQQQTNQNFVWLLCFDTKTPEVYKQKIEAIANTYSNIQLLYIDGQEQFSETISNTINQSLLETDTHLITTRLDNDDAIHNTFVDTIQSHFKPKKQLTIDCTEGYQLILKQNKKPTLRKMHYVGNAFISLIETKANFKTVLSRRHNLWSEVPSIQINTKRLWIQLVHQENISNAEKLQHPETNTFTPSDFAIDPKIELKSNRQIRFGNFWSLVQRVLIKLKIVSLPS</sequence>